<dbReference type="InterPro" id="IPR003593">
    <property type="entry name" value="AAA+_ATPase"/>
</dbReference>
<sequence>MSTPNPAAVIEITGLTKTYGPTVTAVRDLDLRIDPGEVYGFLGRNGAGKTTTMRMLVGLIRPTAGTGTLLGRPLGDPAALARVGSLIESPAFHPHLSGLDNLRLLARYLGIPDASVDTVLRQVDLAETAVHRRFRTYSLGMKQRLGVAAALLGDPDLLILDEPTNGLDPAGMAAMRDLLRSLAADGRSVLLSSHLLGEVEQVCDRIGILHEGRMVVEGTLPQIQAKLGGAASTVTVRARPVEAALACLRSLPDLGAVRVGGDRIEIDVDPGRAAEINRALVLADVAVDGLATARRSLEDAFLGLTEMPTDDDAERPSPMTLVEV</sequence>
<dbReference type="PANTHER" id="PTHR43335">
    <property type="entry name" value="ABC TRANSPORTER, ATP-BINDING PROTEIN"/>
    <property type="match status" value="1"/>
</dbReference>
<dbReference type="Pfam" id="PF00005">
    <property type="entry name" value="ABC_tran"/>
    <property type="match status" value="1"/>
</dbReference>
<accession>A0ABW3Y569</accession>
<evidence type="ECO:0000256" key="4">
    <source>
        <dbReference type="ARBA" id="ARBA00022840"/>
    </source>
</evidence>
<protein>
    <submittedName>
        <fullName evidence="6">ABC transporter ATP-binding protein</fullName>
    </submittedName>
</protein>
<dbReference type="PROSITE" id="PS50893">
    <property type="entry name" value="ABC_TRANSPORTER_2"/>
    <property type="match status" value="1"/>
</dbReference>
<keyword evidence="2" id="KW-0813">Transport</keyword>
<dbReference type="InterPro" id="IPR003439">
    <property type="entry name" value="ABC_transporter-like_ATP-bd"/>
</dbReference>
<dbReference type="PROSITE" id="PS00211">
    <property type="entry name" value="ABC_TRANSPORTER_1"/>
    <property type="match status" value="1"/>
</dbReference>
<dbReference type="InterPro" id="IPR027417">
    <property type="entry name" value="P-loop_NTPase"/>
</dbReference>
<reference evidence="7" key="1">
    <citation type="journal article" date="2019" name="Int. J. Syst. Evol. Microbiol.">
        <title>The Global Catalogue of Microorganisms (GCM) 10K type strain sequencing project: providing services to taxonomists for standard genome sequencing and annotation.</title>
        <authorList>
            <consortium name="The Broad Institute Genomics Platform"/>
            <consortium name="The Broad Institute Genome Sequencing Center for Infectious Disease"/>
            <person name="Wu L."/>
            <person name="Ma J."/>
        </authorList>
    </citation>
    <scope>NUCLEOTIDE SEQUENCE [LARGE SCALE GENOMIC DNA]</scope>
    <source>
        <strain evidence="7">JCM 31037</strain>
    </source>
</reference>
<dbReference type="InterPro" id="IPR017871">
    <property type="entry name" value="ABC_transporter-like_CS"/>
</dbReference>
<evidence type="ECO:0000256" key="1">
    <source>
        <dbReference type="ARBA" id="ARBA00005417"/>
    </source>
</evidence>
<feature type="domain" description="ABC transporter" evidence="5">
    <location>
        <begin position="10"/>
        <end position="236"/>
    </location>
</feature>
<comment type="similarity">
    <text evidence="1">Belongs to the ABC transporter superfamily.</text>
</comment>
<dbReference type="EMBL" id="JBHTMP010000001">
    <property type="protein sequence ID" value="MFD1319552.1"/>
    <property type="molecule type" value="Genomic_DNA"/>
</dbReference>
<gene>
    <name evidence="6" type="ORF">ACFQ4H_00460</name>
</gene>
<dbReference type="SMART" id="SM00382">
    <property type="entry name" value="AAA"/>
    <property type="match status" value="1"/>
</dbReference>
<comment type="caution">
    <text evidence="6">The sequence shown here is derived from an EMBL/GenBank/DDBJ whole genome shotgun (WGS) entry which is preliminary data.</text>
</comment>
<evidence type="ECO:0000313" key="7">
    <source>
        <dbReference type="Proteomes" id="UP001597260"/>
    </source>
</evidence>
<keyword evidence="4 6" id="KW-0067">ATP-binding</keyword>
<dbReference type="PANTHER" id="PTHR43335:SF4">
    <property type="entry name" value="ABC TRANSPORTER, ATP-BINDING PROTEIN"/>
    <property type="match status" value="1"/>
</dbReference>
<evidence type="ECO:0000313" key="6">
    <source>
        <dbReference type="EMBL" id="MFD1319552.1"/>
    </source>
</evidence>
<dbReference type="CDD" id="cd03268">
    <property type="entry name" value="ABC_BcrA_bacitracin_resist"/>
    <property type="match status" value="1"/>
</dbReference>
<evidence type="ECO:0000259" key="5">
    <source>
        <dbReference type="PROSITE" id="PS50893"/>
    </source>
</evidence>
<dbReference type="SUPFAM" id="SSF52540">
    <property type="entry name" value="P-loop containing nucleoside triphosphate hydrolases"/>
    <property type="match status" value="1"/>
</dbReference>
<name>A0ABW3Y569_9ACTN</name>
<proteinExistence type="inferred from homology"/>
<evidence type="ECO:0000256" key="3">
    <source>
        <dbReference type="ARBA" id="ARBA00022741"/>
    </source>
</evidence>
<organism evidence="6 7">
    <name type="scientific">Micromonospora sonneratiae</name>
    <dbReference type="NCBI Taxonomy" id="1184706"/>
    <lineage>
        <taxon>Bacteria</taxon>
        <taxon>Bacillati</taxon>
        <taxon>Actinomycetota</taxon>
        <taxon>Actinomycetes</taxon>
        <taxon>Micromonosporales</taxon>
        <taxon>Micromonosporaceae</taxon>
        <taxon>Micromonospora</taxon>
    </lineage>
</organism>
<keyword evidence="3" id="KW-0547">Nucleotide-binding</keyword>
<keyword evidence="7" id="KW-1185">Reference proteome</keyword>
<dbReference type="Proteomes" id="UP001597260">
    <property type="component" value="Unassembled WGS sequence"/>
</dbReference>
<dbReference type="GO" id="GO:0005524">
    <property type="term" value="F:ATP binding"/>
    <property type="evidence" value="ECO:0007669"/>
    <property type="project" value="UniProtKB-KW"/>
</dbReference>
<dbReference type="Gene3D" id="3.40.50.300">
    <property type="entry name" value="P-loop containing nucleotide triphosphate hydrolases"/>
    <property type="match status" value="1"/>
</dbReference>
<evidence type="ECO:0000256" key="2">
    <source>
        <dbReference type="ARBA" id="ARBA00022448"/>
    </source>
</evidence>
<dbReference type="RefSeq" id="WP_377565507.1">
    <property type="nucleotide sequence ID" value="NZ_JBHTMP010000001.1"/>
</dbReference>